<comment type="caution">
    <text evidence="2">The sequence shown here is derived from an EMBL/GenBank/DDBJ whole genome shotgun (WGS) entry which is preliminary data.</text>
</comment>
<sequence>MVNKVIATFFALIPRSIKIWLSTWFHKTNLSLPSGNRALVFLAADYGNIGDLAITAAQESFLRSTLKDYSIIRVPISSTRSLLDSIKHQVLASDVITIVGGGNMGSLYSDIEELRQLVIKSFPNNRIICFPQTLDWDNSKVSQRALRKIVRVYSAHADIHIFARESVTRDKLEALFSAYANVTIGYAPDIVLSASRIVFCRHADIHPAGILLCLRDDRESVIKPQQRMILEDMLINTGMPVEVTDTHVGGIRLDKFRCEQLLAEKLNQFSSSRLVVTDRLHGMILSIVAGTACLVLPNANHKIHQTWLDWLDDKPQVQFIMSDCFNLIPEVVENLLAYERCSPVNPPLDLGNYDELRQSVTYP</sequence>
<evidence type="ECO:0000313" key="2">
    <source>
        <dbReference type="EMBL" id="RCV91015.1"/>
    </source>
</evidence>
<dbReference type="AlphaFoldDB" id="A0A368U1U6"/>
<dbReference type="InterPro" id="IPR007345">
    <property type="entry name" value="Polysacch_pyruvyl_Trfase"/>
</dbReference>
<reference evidence="2 3" key="1">
    <citation type="submission" date="2018-07" db="EMBL/GenBank/DDBJ databases">
        <title>Halomonas montanilacus sp. nov., isolated from Lake Pengyan on Tibetan Plateau.</title>
        <authorList>
            <person name="Lu H."/>
            <person name="Xing P."/>
            <person name="Wu Q."/>
        </authorList>
    </citation>
    <scope>NUCLEOTIDE SEQUENCE [LARGE SCALE GENOMIC DNA]</scope>
    <source>
        <strain evidence="2 3">PYC7W</strain>
    </source>
</reference>
<proteinExistence type="predicted"/>
<evidence type="ECO:0000313" key="3">
    <source>
        <dbReference type="Proteomes" id="UP000252405"/>
    </source>
</evidence>
<keyword evidence="3" id="KW-1185">Reference proteome</keyword>
<dbReference type="Pfam" id="PF04230">
    <property type="entry name" value="PS_pyruv_trans"/>
    <property type="match status" value="1"/>
</dbReference>
<feature type="domain" description="Polysaccharide pyruvyl transferase" evidence="1">
    <location>
        <begin position="48"/>
        <end position="298"/>
    </location>
</feature>
<name>A0A368U1U6_9GAMM</name>
<dbReference type="OrthoDB" id="5242601at2"/>
<dbReference type="Proteomes" id="UP000252405">
    <property type="component" value="Unassembled WGS sequence"/>
</dbReference>
<accession>A0A368U1U6</accession>
<dbReference type="EMBL" id="QPII01000002">
    <property type="protein sequence ID" value="RCV91015.1"/>
    <property type="molecule type" value="Genomic_DNA"/>
</dbReference>
<organism evidence="2 3">
    <name type="scientific">Billgrantia montanilacus</name>
    <dbReference type="NCBI Taxonomy" id="2282305"/>
    <lineage>
        <taxon>Bacteria</taxon>
        <taxon>Pseudomonadati</taxon>
        <taxon>Pseudomonadota</taxon>
        <taxon>Gammaproteobacteria</taxon>
        <taxon>Oceanospirillales</taxon>
        <taxon>Halomonadaceae</taxon>
        <taxon>Billgrantia</taxon>
    </lineage>
</organism>
<dbReference type="RefSeq" id="WP_114477658.1">
    <property type="nucleotide sequence ID" value="NZ_QPII01000002.1"/>
</dbReference>
<protein>
    <recommendedName>
        <fullName evidence="1">Polysaccharide pyruvyl transferase domain-containing protein</fullName>
    </recommendedName>
</protein>
<gene>
    <name evidence="2" type="ORF">DU505_03745</name>
</gene>
<evidence type="ECO:0000259" key="1">
    <source>
        <dbReference type="Pfam" id="PF04230"/>
    </source>
</evidence>